<evidence type="ECO:0000313" key="6">
    <source>
        <dbReference type="Proteomes" id="UP001174694"/>
    </source>
</evidence>
<evidence type="ECO:0000256" key="1">
    <source>
        <dbReference type="ARBA" id="ARBA00009630"/>
    </source>
</evidence>
<gene>
    <name evidence="5" type="ORF">NKR23_g12286</name>
</gene>
<dbReference type="InterPro" id="IPR014025">
    <property type="entry name" value="Glutaredoxin_subgr"/>
</dbReference>
<evidence type="ECO:0000313" key="5">
    <source>
        <dbReference type="EMBL" id="KAJ9130243.1"/>
    </source>
</evidence>
<proteinExistence type="inferred from homology"/>
<dbReference type="Proteomes" id="UP001174694">
    <property type="component" value="Unassembled WGS sequence"/>
</dbReference>
<comment type="similarity">
    <text evidence="1">Belongs to the glutaredoxin family. Monothiol subfamily.</text>
</comment>
<dbReference type="FunFam" id="3.40.30.10:FF:000093">
    <property type="entry name" value="Glutaredoxin 2"/>
    <property type="match status" value="1"/>
</dbReference>
<dbReference type="CDD" id="cd03419">
    <property type="entry name" value="GRX_GRXh_1_2_like"/>
    <property type="match status" value="1"/>
</dbReference>
<feature type="region of interest" description="Disordered" evidence="2">
    <location>
        <begin position="53"/>
        <end position="85"/>
    </location>
</feature>
<organism evidence="5 6">
    <name type="scientific">Pleurostoma richardsiae</name>
    <dbReference type="NCBI Taxonomy" id="41990"/>
    <lineage>
        <taxon>Eukaryota</taxon>
        <taxon>Fungi</taxon>
        <taxon>Dikarya</taxon>
        <taxon>Ascomycota</taxon>
        <taxon>Pezizomycotina</taxon>
        <taxon>Sordariomycetes</taxon>
        <taxon>Sordariomycetidae</taxon>
        <taxon>Calosphaeriales</taxon>
        <taxon>Pleurostomataceae</taxon>
        <taxon>Pleurostoma</taxon>
    </lineage>
</organism>
<dbReference type="PANTHER" id="PTHR45694">
    <property type="entry name" value="GLUTAREDOXIN 2"/>
    <property type="match status" value="1"/>
</dbReference>
<dbReference type="GO" id="GO:0004362">
    <property type="term" value="F:glutathione-disulfide reductase (NADPH) activity"/>
    <property type="evidence" value="ECO:0007669"/>
    <property type="project" value="UniProtKB-ARBA"/>
</dbReference>
<feature type="domain" description="Glutaredoxin" evidence="4">
    <location>
        <begin position="172"/>
        <end position="237"/>
    </location>
</feature>
<dbReference type="GO" id="GO:0005801">
    <property type="term" value="C:cis-Golgi network"/>
    <property type="evidence" value="ECO:0007669"/>
    <property type="project" value="UniProtKB-ARBA"/>
</dbReference>
<dbReference type="Pfam" id="PF00462">
    <property type="entry name" value="Glutaredoxin"/>
    <property type="match status" value="1"/>
</dbReference>
<feature type="transmembrane region" description="Helical" evidence="3">
    <location>
        <begin position="7"/>
        <end position="24"/>
    </location>
</feature>
<keyword evidence="6" id="KW-1185">Reference proteome</keyword>
<dbReference type="PRINTS" id="PR00160">
    <property type="entry name" value="GLUTAREDOXIN"/>
</dbReference>
<reference evidence="5" key="1">
    <citation type="submission" date="2022-07" db="EMBL/GenBank/DDBJ databases">
        <title>Fungi with potential for degradation of polypropylene.</title>
        <authorList>
            <person name="Gostincar C."/>
        </authorList>
    </citation>
    <scope>NUCLEOTIDE SEQUENCE</scope>
    <source>
        <strain evidence="5">EXF-13308</strain>
    </source>
</reference>
<comment type="caution">
    <text evidence="5">The sequence shown here is derived from an EMBL/GenBank/DDBJ whole genome shotgun (WGS) entry which is preliminary data.</text>
</comment>
<dbReference type="Gene3D" id="3.40.30.10">
    <property type="entry name" value="Glutaredoxin"/>
    <property type="match status" value="1"/>
</dbReference>
<dbReference type="PANTHER" id="PTHR45694:SF5">
    <property type="entry name" value="GLUTAREDOXIN 2"/>
    <property type="match status" value="1"/>
</dbReference>
<keyword evidence="3" id="KW-1133">Transmembrane helix</keyword>
<dbReference type="AlphaFoldDB" id="A0AA38VCX8"/>
<keyword evidence="3" id="KW-0472">Membrane</keyword>
<dbReference type="NCBIfam" id="TIGR02180">
    <property type="entry name" value="GRX_euk"/>
    <property type="match status" value="1"/>
</dbReference>
<feature type="compositionally biased region" description="Basic and acidic residues" evidence="2">
    <location>
        <begin position="73"/>
        <end position="85"/>
    </location>
</feature>
<evidence type="ECO:0000259" key="4">
    <source>
        <dbReference type="Pfam" id="PF00462"/>
    </source>
</evidence>
<dbReference type="GO" id="GO:0000324">
    <property type="term" value="C:fungal-type vacuole"/>
    <property type="evidence" value="ECO:0007669"/>
    <property type="project" value="TreeGrafter"/>
</dbReference>
<accession>A0AA38VCX8</accession>
<name>A0AA38VCX8_9PEZI</name>
<dbReference type="PROSITE" id="PS51354">
    <property type="entry name" value="GLUTAREDOXIN_2"/>
    <property type="match status" value="1"/>
</dbReference>
<protein>
    <submittedName>
        <fullName evidence="5">Glutaredoxin</fullName>
    </submittedName>
</protein>
<evidence type="ECO:0000256" key="3">
    <source>
        <dbReference type="SAM" id="Phobius"/>
    </source>
</evidence>
<dbReference type="GO" id="GO:0005796">
    <property type="term" value="C:Golgi lumen"/>
    <property type="evidence" value="ECO:0007669"/>
    <property type="project" value="TreeGrafter"/>
</dbReference>
<dbReference type="InterPro" id="IPR002109">
    <property type="entry name" value="Glutaredoxin"/>
</dbReference>
<keyword evidence="3" id="KW-0812">Transmembrane</keyword>
<sequence>MPSPRRIKILFIAVVAFVVVLLMWTSQLRQTRDADTRTIQDFYRKTVNAMDRADGSGQAAANVPEGKLPGKSSADKDRDGDVDADDEKLAKEMADRLKAAEQKAKDLANAKAPNKPDAPEKVIGVGSAANGQDKKGNVNGVDGFEELQETRETNEEHEVELTLNDILKKSPVIIFSKTYCQYSKRAKGILLDKYIIEPAPFVVELDTHPLGKEIQTRLGEMTGRRTVPNILINGKSIGGSDDVSELDTQHLLVNTIEKLGGKRMQIKERFSKVDNI</sequence>
<evidence type="ECO:0000256" key="2">
    <source>
        <dbReference type="SAM" id="MobiDB-lite"/>
    </source>
</evidence>
<dbReference type="InterPro" id="IPR036249">
    <property type="entry name" value="Thioredoxin-like_sf"/>
</dbReference>
<dbReference type="GO" id="GO:0034599">
    <property type="term" value="P:cellular response to oxidative stress"/>
    <property type="evidence" value="ECO:0007669"/>
    <property type="project" value="TreeGrafter"/>
</dbReference>
<dbReference type="InterPro" id="IPR011899">
    <property type="entry name" value="Glutaredoxin_euk/vir"/>
</dbReference>
<feature type="region of interest" description="Disordered" evidence="2">
    <location>
        <begin position="100"/>
        <end position="140"/>
    </location>
</feature>
<dbReference type="SUPFAM" id="SSF52833">
    <property type="entry name" value="Thioredoxin-like"/>
    <property type="match status" value="1"/>
</dbReference>
<dbReference type="EMBL" id="JANBVO010000098">
    <property type="protein sequence ID" value="KAJ9130243.1"/>
    <property type="molecule type" value="Genomic_DNA"/>
</dbReference>